<proteinExistence type="predicted"/>
<evidence type="ECO:0000313" key="1">
    <source>
        <dbReference type="EMBL" id="CAD8215127.1"/>
    </source>
</evidence>
<keyword evidence="2" id="KW-1185">Reference proteome</keyword>
<sequence length="341" mass="41040">MNKHQLKNGVKIFLVVQERLRIGNINQLKNKLQVKKEKAKKHFIDLLENQTLSQDWGIQFIKNRKYEIELIGFKCTLKKIQQQMKQNIYMPIYLFIKRYRTKNKKNIQKINSEYLLLQNKNREERYYCRKNQLNTQLESNTINTCDITQTKNKLSSQLIKYIKYIENLQDSQFKSNRKRIKKRKRNQQEVILKKSNLIIKYLTLKEMLNKNQFNKQLYFQFKSLQVLQQQRKFIVGQLLAILKLLNFTLDKILAKFQLKILIQSVGFYIIKFDFCEPHTTIQYLAELNIFKLNTPSISNLELSQKKCHQKPEQLLIYLKECHKLQSMLLIANLEMLVLEKV</sequence>
<dbReference type="AlphaFoldDB" id="A0A8S1YQ22"/>
<protein>
    <submittedName>
        <fullName evidence="1">Uncharacterized protein</fullName>
    </submittedName>
</protein>
<gene>
    <name evidence="1" type="ORF">POCTA_138.1.T2070005</name>
</gene>
<dbReference type="Proteomes" id="UP000683925">
    <property type="component" value="Unassembled WGS sequence"/>
</dbReference>
<organism evidence="1 2">
    <name type="scientific">Paramecium octaurelia</name>
    <dbReference type="NCBI Taxonomy" id="43137"/>
    <lineage>
        <taxon>Eukaryota</taxon>
        <taxon>Sar</taxon>
        <taxon>Alveolata</taxon>
        <taxon>Ciliophora</taxon>
        <taxon>Intramacronucleata</taxon>
        <taxon>Oligohymenophorea</taxon>
        <taxon>Peniculida</taxon>
        <taxon>Parameciidae</taxon>
        <taxon>Paramecium</taxon>
    </lineage>
</organism>
<accession>A0A8S1YQ22</accession>
<dbReference type="EMBL" id="CAJJDP010000211">
    <property type="protein sequence ID" value="CAD8215127.1"/>
    <property type="molecule type" value="Genomic_DNA"/>
</dbReference>
<name>A0A8S1YQ22_PAROT</name>
<reference evidence="1" key="1">
    <citation type="submission" date="2021-01" db="EMBL/GenBank/DDBJ databases">
        <authorList>
            <consortium name="Genoscope - CEA"/>
            <person name="William W."/>
        </authorList>
    </citation>
    <scope>NUCLEOTIDE SEQUENCE</scope>
</reference>
<evidence type="ECO:0000313" key="2">
    <source>
        <dbReference type="Proteomes" id="UP000683925"/>
    </source>
</evidence>
<comment type="caution">
    <text evidence="1">The sequence shown here is derived from an EMBL/GenBank/DDBJ whole genome shotgun (WGS) entry which is preliminary data.</text>
</comment>